<dbReference type="SUPFAM" id="SSF46689">
    <property type="entry name" value="Homeodomain-like"/>
    <property type="match status" value="1"/>
</dbReference>
<dbReference type="Proteomes" id="UP000317933">
    <property type="component" value="Unassembled WGS sequence"/>
</dbReference>
<sequence>MSSETRQRLVTIITDRVLSGAARTINISDLATAAGISRQAFHRYYSDLKPYANGTRPATELLDQDFLTSKDLLSKAQLRITELTNQLNNVEHLHAIQLRRTVDQHITSLMNNDLAIFEADSIRSASEKQSLVIADYVAQIQALKTQLAQTELRKQTPVEDSLAQVLYFEPKLNTAYQQFQTSHDIKAYEAHKDREMLKIAHKINALHPSDVELVIYIDKYISQFSNFKHKFREHHGTPLCVVRAPVYDLTELQATFLDYITSPCRIALHVPQCESSAAAAAQRAFFVRNVPAEVLNAADHADHFYLRKGIEQVTYFLVRSGE</sequence>
<reference evidence="1 2" key="1">
    <citation type="journal article" date="2019" name="Environ. Microbiol.">
        <title>Species interactions and distinct microbial communities in high Arctic permafrost affected cryosols are associated with the CH4 and CO2 gas fluxes.</title>
        <authorList>
            <person name="Altshuler I."/>
            <person name="Hamel J."/>
            <person name="Turney S."/>
            <person name="Magnuson E."/>
            <person name="Levesque R."/>
            <person name="Greer C."/>
            <person name="Whyte L.G."/>
        </authorList>
    </citation>
    <scope>NUCLEOTIDE SEQUENCE [LARGE SCALE GENOMIC DNA]</scope>
    <source>
        <strain evidence="1 2">E3</strain>
    </source>
</reference>
<proteinExistence type="predicted"/>
<accession>A0A502HGM4</accession>
<dbReference type="AlphaFoldDB" id="A0A502HGM4"/>
<dbReference type="EMBL" id="RCZE01000014">
    <property type="protein sequence ID" value="TPG73947.1"/>
    <property type="molecule type" value="Genomic_DNA"/>
</dbReference>
<comment type="caution">
    <text evidence="1">The sequence shown here is derived from an EMBL/GenBank/DDBJ whole genome shotgun (WGS) entry which is preliminary data.</text>
</comment>
<dbReference type="InterPro" id="IPR009057">
    <property type="entry name" value="Homeodomain-like_sf"/>
</dbReference>
<dbReference type="Gene3D" id="1.10.357.10">
    <property type="entry name" value="Tetracycline Repressor, domain 2"/>
    <property type="match status" value="1"/>
</dbReference>
<protein>
    <submittedName>
        <fullName evidence="1">Uncharacterized protein</fullName>
    </submittedName>
</protein>
<evidence type="ECO:0000313" key="1">
    <source>
        <dbReference type="EMBL" id="TPG73947.1"/>
    </source>
</evidence>
<name>A0A502HGM4_9PSED</name>
<evidence type="ECO:0000313" key="2">
    <source>
        <dbReference type="Proteomes" id="UP000317933"/>
    </source>
</evidence>
<dbReference type="RefSeq" id="WP_140670520.1">
    <property type="nucleotide sequence ID" value="NZ_RCZE01000014.1"/>
</dbReference>
<gene>
    <name evidence="1" type="ORF">EAH78_26550</name>
</gene>
<organism evidence="1 2">
    <name type="scientific">Pseudomonas arsenicoxydans</name>
    <dbReference type="NCBI Taxonomy" id="702115"/>
    <lineage>
        <taxon>Bacteria</taxon>
        <taxon>Pseudomonadati</taxon>
        <taxon>Pseudomonadota</taxon>
        <taxon>Gammaproteobacteria</taxon>
        <taxon>Pseudomonadales</taxon>
        <taxon>Pseudomonadaceae</taxon>
        <taxon>Pseudomonas</taxon>
    </lineage>
</organism>